<evidence type="ECO:0000313" key="2">
    <source>
        <dbReference type="EMBL" id="KJH42356.1"/>
    </source>
</evidence>
<keyword evidence="3" id="KW-1185">Reference proteome</keyword>
<dbReference type="STRING" id="29172.A0A0D8XJ44"/>
<dbReference type="AlphaFoldDB" id="A0A0D8XJ44"/>
<keyword evidence="1" id="KW-0472">Membrane</keyword>
<reference evidence="3" key="2">
    <citation type="journal article" date="2016" name="Sci. Rep.">
        <title>Dictyocaulus viviparus genome, variome and transcriptome elucidate lungworm biology and support future intervention.</title>
        <authorList>
            <person name="McNulty S.N."/>
            <person name="Strube C."/>
            <person name="Rosa B.A."/>
            <person name="Martin J.C."/>
            <person name="Tyagi R."/>
            <person name="Choi Y.J."/>
            <person name="Wang Q."/>
            <person name="Hallsworth Pepin K."/>
            <person name="Zhang X."/>
            <person name="Ozersky P."/>
            <person name="Wilson R.K."/>
            <person name="Sternberg P.W."/>
            <person name="Gasser R.B."/>
            <person name="Mitreva M."/>
        </authorList>
    </citation>
    <scope>NUCLEOTIDE SEQUENCE [LARGE SCALE GENOMIC DNA]</scope>
    <source>
        <strain evidence="3">HannoverDv2000</strain>
    </source>
</reference>
<dbReference type="Gene3D" id="1.20.1070.10">
    <property type="entry name" value="Rhodopsin 7-helix transmembrane proteins"/>
    <property type="match status" value="1"/>
</dbReference>
<feature type="transmembrane region" description="Helical" evidence="1">
    <location>
        <begin position="12"/>
        <end position="36"/>
    </location>
</feature>
<evidence type="ECO:0000256" key="1">
    <source>
        <dbReference type="SAM" id="Phobius"/>
    </source>
</evidence>
<gene>
    <name evidence="2" type="ORF">DICVIV_11667</name>
</gene>
<dbReference type="SUPFAM" id="SSF81321">
    <property type="entry name" value="Family A G protein-coupled receptor-like"/>
    <property type="match status" value="1"/>
</dbReference>
<name>A0A0D8XJ44_DICVI</name>
<accession>A0A0D8XJ44</accession>
<sequence>NKCIFTDSTMYIIFSSLVSFYIPLCLILFAYGKVFLIATRHSRGMRTGIRKLSLTQVKTVIQARVKPIQVWSEIFQEFGQMDFICCWTIDRIDFKIINAKKRSLLT</sequence>
<organism evidence="2 3">
    <name type="scientific">Dictyocaulus viviparus</name>
    <name type="common">Bovine lungworm</name>
    <dbReference type="NCBI Taxonomy" id="29172"/>
    <lineage>
        <taxon>Eukaryota</taxon>
        <taxon>Metazoa</taxon>
        <taxon>Ecdysozoa</taxon>
        <taxon>Nematoda</taxon>
        <taxon>Chromadorea</taxon>
        <taxon>Rhabditida</taxon>
        <taxon>Rhabditina</taxon>
        <taxon>Rhabditomorpha</taxon>
        <taxon>Strongyloidea</taxon>
        <taxon>Metastrongylidae</taxon>
        <taxon>Dictyocaulus</taxon>
    </lineage>
</organism>
<dbReference type="OrthoDB" id="5957871at2759"/>
<dbReference type="Proteomes" id="UP000053766">
    <property type="component" value="Unassembled WGS sequence"/>
</dbReference>
<protein>
    <recommendedName>
        <fullName evidence="4">G-protein coupled receptors family 1 profile domain-containing protein</fullName>
    </recommendedName>
</protein>
<reference evidence="2 3" key="1">
    <citation type="submission" date="2013-11" db="EMBL/GenBank/DDBJ databases">
        <title>Draft genome of the bovine lungworm Dictyocaulus viviparus.</title>
        <authorList>
            <person name="Mitreva M."/>
        </authorList>
    </citation>
    <scope>NUCLEOTIDE SEQUENCE [LARGE SCALE GENOMIC DNA]</scope>
    <source>
        <strain evidence="2 3">HannoverDv2000</strain>
    </source>
</reference>
<evidence type="ECO:0000313" key="3">
    <source>
        <dbReference type="Proteomes" id="UP000053766"/>
    </source>
</evidence>
<keyword evidence="1" id="KW-0812">Transmembrane</keyword>
<proteinExistence type="predicted"/>
<feature type="non-terminal residue" evidence="2">
    <location>
        <position position="1"/>
    </location>
</feature>
<evidence type="ECO:0008006" key="4">
    <source>
        <dbReference type="Google" id="ProtNLM"/>
    </source>
</evidence>
<dbReference type="EMBL" id="KN716676">
    <property type="protein sequence ID" value="KJH42356.1"/>
    <property type="molecule type" value="Genomic_DNA"/>
</dbReference>
<keyword evidence="1" id="KW-1133">Transmembrane helix</keyword>